<keyword evidence="3" id="KW-1185">Reference proteome</keyword>
<name>A0A0D2EWT0_9EURO</name>
<dbReference type="OrthoDB" id="10621369at2759"/>
<feature type="region of interest" description="Disordered" evidence="1">
    <location>
        <begin position="1"/>
        <end position="270"/>
    </location>
</feature>
<dbReference type="EMBL" id="KN847321">
    <property type="protein sequence ID" value="KIW52284.1"/>
    <property type="molecule type" value="Genomic_DNA"/>
</dbReference>
<dbReference type="HOGENOM" id="CLU_921449_0_0_1"/>
<feature type="compositionally biased region" description="Low complexity" evidence="1">
    <location>
        <begin position="245"/>
        <end position="260"/>
    </location>
</feature>
<feature type="compositionally biased region" description="Basic residues" evidence="1">
    <location>
        <begin position="1"/>
        <end position="11"/>
    </location>
</feature>
<dbReference type="Proteomes" id="UP000054342">
    <property type="component" value="Unassembled WGS sequence"/>
</dbReference>
<feature type="compositionally biased region" description="Basic and acidic residues" evidence="1">
    <location>
        <begin position="136"/>
        <end position="152"/>
    </location>
</feature>
<dbReference type="GeneID" id="25329842"/>
<dbReference type="RefSeq" id="XP_013312868.1">
    <property type="nucleotide sequence ID" value="XM_013457414.1"/>
</dbReference>
<gene>
    <name evidence="2" type="ORF">PV05_07934</name>
</gene>
<feature type="compositionally biased region" description="Polar residues" evidence="1">
    <location>
        <begin position="45"/>
        <end position="59"/>
    </location>
</feature>
<evidence type="ECO:0000313" key="3">
    <source>
        <dbReference type="Proteomes" id="UP000054342"/>
    </source>
</evidence>
<feature type="compositionally biased region" description="Basic residues" evidence="1">
    <location>
        <begin position="63"/>
        <end position="75"/>
    </location>
</feature>
<proteinExistence type="predicted"/>
<feature type="compositionally biased region" description="Low complexity" evidence="1">
    <location>
        <begin position="100"/>
        <end position="115"/>
    </location>
</feature>
<evidence type="ECO:0000313" key="2">
    <source>
        <dbReference type="EMBL" id="KIW52284.1"/>
    </source>
</evidence>
<evidence type="ECO:0000256" key="1">
    <source>
        <dbReference type="SAM" id="MobiDB-lite"/>
    </source>
</evidence>
<dbReference type="AlphaFoldDB" id="A0A0D2EWT0"/>
<sequence>MDPKPHRRPRPHQPSTLQRFRRKHCYRRPTSPHSPDIHRVLDATMGNSQSHGYSEFVSSDNHRRGRSSHRRRRSGSHSIPPAAPSPPPAYHEYPVPRSPPRTTRTTPGGYTYTTRDLSPIRERRPSPIRRTSLPPSRREPRRIYVTRTRDDPDVFMTGARLPSSSPPPGRRAGAASPSRRRVYVDDPFEGPSSRAGGPSTFYDRPDTNSFRPRRDFDTGFGIGAGPSYTRSGGGGLHERPRRTFSSSGPSYSYSYSAGPSNRYRDQHYPGSGYRPDRGSWYAHLFQVLLHHLPPHFACEFPV</sequence>
<protein>
    <submittedName>
        <fullName evidence="2">Uncharacterized protein</fullName>
    </submittedName>
</protein>
<accession>A0A0D2EWT0</accession>
<reference evidence="2 3" key="1">
    <citation type="submission" date="2015-01" db="EMBL/GenBank/DDBJ databases">
        <title>The Genome Sequence of Exophiala xenobiotica CBS118157.</title>
        <authorList>
            <consortium name="The Broad Institute Genomics Platform"/>
            <person name="Cuomo C."/>
            <person name="de Hoog S."/>
            <person name="Gorbushina A."/>
            <person name="Stielow B."/>
            <person name="Teixiera M."/>
            <person name="Abouelleil A."/>
            <person name="Chapman S.B."/>
            <person name="Priest M."/>
            <person name="Young S.K."/>
            <person name="Wortman J."/>
            <person name="Nusbaum C."/>
            <person name="Birren B."/>
        </authorList>
    </citation>
    <scope>NUCLEOTIDE SEQUENCE [LARGE SCALE GENOMIC DNA]</scope>
    <source>
        <strain evidence="2 3">CBS 118157</strain>
    </source>
</reference>
<organism evidence="2 3">
    <name type="scientific">Exophiala xenobiotica</name>
    <dbReference type="NCBI Taxonomy" id="348802"/>
    <lineage>
        <taxon>Eukaryota</taxon>
        <taxon>Fungi</taxon>
        <taxon>Dikarya</taxon>
        <taxon>Ascomycota</taxon>
        <taxon>Pezizomycotina</taxon>
        <taxon>Eurotiomycetes</taxon>
        <taxon>Chaetothyriomycetidae</taxon>
        <taxon>Chaetothyriales</taxon>
        <taxon>Herpotrichiellaceae</taxon>
        <taxon>Exophiala</taxon>
    </lineage>
</organism>